<feature type="non-terminal residue" evidence="1">
    <location>
        <position position="287"/>
    </location>
</feature>
<keyword evidence="2" id="KW-1185">Reference proteome</keyword>
<reference evidence="1" key="1">
    <citation type="submission" date="2016-04" db="EMBL/GenBank/DDBJ databases">
        <authorList>
            <person name="Nguyen H.D."/>
            <person name="Samba Siva P."/>
            <person name="Cullis J."/>
            <person name="Levesque C.A."/>
            <person name="Hambleton S."/>
        </authorList>
    </citation>
    <scope>NUCLEOTIDE SEQUENCE</scope>
    <source>
        <strain evidence="1">DAOMC 236416</strain>
    </source>
</reference>
<dbReference type="EMBL" id="LWDF02001557">
    <property type="protein sequence ID" value="KAE8238006.1"/>
    <property type="molecule type" value="Genomic_DNA"/>
</dbReference>
<organism evidence="1 2">
    <name type="scientific">Tilletia indica</name>
    <dbReference type="NCBI Taxonomy" id="43049"/>
    <lineage>
        <taxon>Eukaryota</taxon>
        <taxon>Fungi</taxon>
        <taxon>Dikarya</taxon>
        <taxon>Basidiomycota</taxon>
        <taxon>Ustilaginomycotina</taxon>
        <taxon>Exobasidiomycetes</taxon>
        <taxon>Tilletiales</taxon>
        <taxon>Tilletiaceae</taxon>
        <taxon>Tilletia</taxon>
    </lineage>
</organism>
<protein>
    <recommendedName>
        <fullName evidence="3">Endonuclease/exonuclease/phosphatase domain-containing protein</fullName>
    </recommendedName>
</protein>
<comment type="caution">
    <text evidence="1">The sequence shown here is derived from an EMBL/GenBank/DDBJ whole genome shotgun (WGS) entry which is preliminary data.</text>
</comment>
<accession>A0A8T8SDZ1</accession>
<name>A0A8T8SDZ1_9BASI</name>
<evidence type="ECO:0000313" key="2">
    <source>
        <dbReference type="Proteomes" id="UP000077521"/>
    </source>
</evidence>
<evidence type="ECO:0000313" key="1">
    <source>
        <dbReference type="EMBL" id="KAE8238006.1"/>
    </source>
</evidence>
<evidence type="ECO:0008006" key="3">
    <source>
        <dbReference type="Google" id="ProtNLM"/>
    </source>
</evidence>
<sequence length="287" mass="32262">MGELYGWGQFGGVAPWRTFDAIAPWLDKNGFHVISPMPTTTFPAPVPRWDHALARRDLAMSGSCRLTYLQPEFATDHLALLLVVPLYPEREEQPSPSLDGLRRPRLAQLRDPQRVNALREAYRATADSVSGALDVAERSAAERQHTLASVQDIVDFADDVLHRMVMECSLEVLGSYDAVRVRALPDREMGRLVEEATHSSTSAQRLWKKVKRGRVRRMVASEEAAAAGRSAAEEAREYWGEQWRSFGKQAPAPSRLGVDEPHWIDVWSPSLAKEFSAEEVSRALNRY</sequence>
<dbReference type="Proteomes" id="UP000077521">
    <property type="component" value="Unassembled WGS sequence"/>
</dbReference>
<reference evidence="1" key="2">
    <citation type="journal article" date="2019" name="IMA Fungus">
        <title>Genome sequencing and comparison of five Tilletia species to identify candidate genes for the detection of regulated species infecting wheat.</title>
        <authorList>
            <person name="Nguyen H.D.T."/>
            <person name="Sultana T."/>
            <person name="Kesanakurti P."/>
            <person name="Hambleton S."/>
        </authorList>
    </citation>
    <scope>NUCLEOTIDE SEQUENCE</scope>
    <source>
        <strain evidence="1">DAOMC 236416</strain>
    </source>
</reference>
<gene>
    <name evidence="1" type="ORF">A4X13_0g8555</name>
</gene>
<dbReference type="AlphaFoldDB" id="A0A8T8SDZ1"/>
<proteinExistence type="predicted"/>